<dbReference type="InterPro" id="IPR043736">
    <property type="entry name" value="DUF5681"/>
</dbReference>
<feature type="domain" description="DUF5681" evidence="2">
    <location>
        <begin position="27"/>
        <end position="105"/>
    </location>
</feature>
<comment type="caution">
    <text evidence="3">The sequence shown here is derived from an EMBL/GenBank/DDBJ whole genome shotgun (WGS) entry which is preliminary data.</text>
</comment>
<keyword evidence="4" id="KW-1185">Reference proteome</keyword>
<reference evidence="3 4" key="1">
    <citation type="submission" date="2017-11" db="EMBL/GenBank/DDBJ databases">
        <title>Genomic Encyclopedia of Type Strains, Phase III (KMG-III): the genomes of soil and plant-associated and newly described type strains.</title>
        <authorList>
            <person name="Whitman W."/>
        </authorList>
    </citation>
    <scope>NUCLEOTIDE SEQUENCE [LARGE SCALE GENOMIC DNA]</scope>
    <source>
        <strain evidence="3 4">UB-Domo-W1</strain>
    </source>
</reference>
<organism evidence="3 4">
    <name type="scientific">Polynucleobacter brandtiae</name>
    <dbReference type="NCBI Taxonomy" id="1938816"/>
    <lineage>
        <taxon>Bacteria</taxon>
        <taxon>Pseudomonadati</taxon>
        <taxon>Pseudomonadota</taxon>
        <taxon>Betaproteobacteria</taxon>
        <taxon>Burkholderiales</taxon>
        <taxon>Burkholderiaceae</taxon>
        <taxon>Polynucleobacter</taxon>
    </lineage>
</organism>
<dbReference type="Pfam" id="PF18932">
    <property type="entry name" value="DUF5681"/>
    <property type="match status" value="1"/>
</dbReference>
<sequence length="151" mass="16729">MSKPDQFNNANNVNNAAYRVGYRSPPKKTQFKKGKSGNPKGRPTGSRSLQTILVEELKSTITINENGRSKTVKKGEVIAKQMVNKAMAGDHRAANLVLGVSQQHEYQEALKAPSVIETLPQEDRQVMQNLMRRLQGQLPTPTAEPEKKGFS</sequence>
<evidence type="ECO:0000256" key="1">
    <source>
        <dbReference type="SAM" id="MobiDB-lite"/>
    </source>
</evidence>
<dbReference type="AlphaFoldDB" id="A0A2M8VJH3"/>
<name>A0A2M8VJH3_9BURK</name>
<dbReference type="EMBL" id="PGTX01000004">
    <property type="protein sequence ID" value="PJI77146.1"/>
    <property type="molecule type" value="Genomic_DNA"/>
</dbReference>
<evidence type="ECO:0000313" key="4">
    <source>
        <dbReference type="Proteomes" id="UP000229366"/>
    </source>
</evidence>
<accession>A0A2M8VJH3</accession>
<feature type="compositionally biased region" description="Basic residues" evidence="1">
    <location>
        <begin position="25"/>
        <end position="35"/>
    </location>
</feature>
<dbReference type="RefSeq" id="WP_100380056.1">
    <property type="nucleotide sequence ID" value="NZ_CBCSBW010000005.1"/>
</dbReference>
<gene>
    <name evidence="3" type="ORF">B0G85_1749</name>
</gene>
<evidence type="ECO:0000259" key="2">
    <source>
        <dbReference type="Pfam" id="PF18932"/>
    </source>
</evidence>
<evidence type="ECO:0000313" key="3">
    <source>
        <dbReference type="EMBL" id="PJI77146.1"/>
    </source>
</evidence>
<dbReference type="Proteomes" id="UP000229366">
    <property type="component" value="Unassembled WGS sequence"/>
</dbReference>
<feature type="compositionally biased region" description="Low complexity" evidence="1">
    <location>
        <begin position="8"/>
        <end position="17"/>
    </location>
</feature>
<feature type="region of interest" description="Disordered" evidence="1">
    <location>
        <begin position="1"/>
        <end position="49"/>
    </location>
</feature>
<protein>
    <recommendedName>
        <fullName evidence="2">DUF5681 domain-containing protein</fullName>
    </recommendedName>
</protein>
<proteinExistence type="predicted"/>
<dbReference type="OrthoDB" id="9135114at2"/>